<keyword evidence="4" id="KW-1185">Reference proteome</keyword>
<protein>
    <submittedName>
        <fullName evidence="3">SpoVR family protein</fullName>
    </submittedName>
</protein>
<evidence type="ECO:0000256" key="1">
    <source>
        <dbReference type="SAM" id="MobiDB-lite"/>
    </source>
</evidence>
<dbReference type="InterPro" id="IPR007390">
    <property type="entry name" value="Spore_V_R"/>
</dbReference>
<evidence type="ECO:0000259" key="2">
    <source>
        <dbReference type="Pfam" id="PF04293"/>
    </source>
</evidence>
<dbReference type="PANTHER" id="PTHR30029">
    <property type="entry name" value="STAGE V SPORULATION PROTEIN R"/>
    <property type="match status" value="1"/>
</dbReference>
<reference evidence="3 4" key="1">
    <citation type="submission" date="2020-04" db="EMBL/GenBank/DDBJ databases">
        <authorList>
            <person name="Zhang R."/>
            <person name="Schippers A."/>
        </authorList>
    </citation>
    <scope>NUCLEOTIDE SEQUENCE [LARGE SCALE GENOMIC DNA]</scope>
    <source>
        <strain evidence="3 4">DSM 109850</strain>
    </source>
</reference>
<organism evidence="3 4">
    <name type="scientific">Sulfobacillus harzensis</name>
    <dbReference type="NCBI Taxonomy" id="2729629"/>
    <lineage>
        <taxon>Bacteria</taxon>
        <taxon>Bacillati</taxon>
        <taxon>Bacillota</taxon>
        <taxon>Clostridia</taxon>
        <taxon>Eubacteriales</taxon>
        <taxon>Clostridiales Family XVII. Incertae Sedis</taxon>
        <taxon>Sulfobacillus</taxon>
    </lineage>
</organism>
<dbReference type="RefSeq" id="WP_169101421.1">
    <property type="nucleotide sequence ID" value="NZ_JABBVZ010000067.1"/>
</dbReference>
<evidence type="ECO:0000313" key="4">
    <source>
        <dbReference type="Proteomes" id="UP000533476"/>
    </source>
</evidence>
<dbReference type="PANTHER" id="PTHR30029:SF2">
    <property type="entry name" value="STAGE V SPORULATION PROTEIN R"/>
    <property type="match status" value="1"/>
</dbReference>
<accession>A0A7Y0Q4B2</accession>
<evidence type="ECO:0000313" key="3">
    <source>
        <dbReference type="EMBL" id="NMP23821.1"/>
    </source>
</evidence>
<gene>
    <name evidence="3" type="ORF">HIJ39_15895</name>
</gene>
<proteinExistence type="predicted"/>
<feature type="region of interest" description="Disordered" evidence="1">
    <location>
        <begin position="173"/>
        <end position="192"/>
    </location>
</feature>
<dbReference type="Pfam" id="PF04293">
    <property type="entry name" value="SpoVR"/>
    <property type="match status" value="1"/>
</dbReference>
<dbReference type="EMBL" id="JABBVZ010000067">
    <property type="protein sequence ID" value="NMP23821.1"/>
    <property type="molecule type" value="Genomic_DNA"/>
</dbReference>
<dbReference type="Proteomes" id="UP000533476">
    <property type="component" value="Unassembled WGS sequence"/>
</dbReference>
<dbReference type="InterPro" id="IPR056174">
    <property type="entry name" value="SpoVR_N"/>
</dbReference>
<feature type="domain" description="SpoVR protein-like N-terminal" evidence="2">
    <location>
        <begin position="3"/>
        <end position="336"/>
    </location>
</feature>
<dbReference type="AlphaFoldDB" id="A0A7Y0Q4B2"/>
<comment type="caution">
    <text evidence="3">The sequence shown here is derived from an EMBL/GenBank/DDBJ whole genome shotgun (WGS) entry which is preliminary data.</text>
</comment>
<sequence length="435" mass="49716">MIAALEAWDAQVADAADRMALDARPIDWRLVDADRIYELAAVGMPGVMRHWTHGRDYWIERSRLSRGRGRLYEMIVHAEPPIAYLLEGNTLPAQKLVIAHCYGHADLFRRHAIFRDHPTDYPVRLAAQERRRQAYVAEYGPDAVDWVLDRAYALDDQVADEVPRVWQKPPERTDPYADLFPRSQPKPPLRPPKYALPTRDVLGFLGRESPVLADWERDLVLSVRQEGLALAPNRHVKMIHEGWAAYVQQRLCTELDLPDWEQLEMARLWAGVGAVQKDHLNPYWFGWNFIRWLIDVHGWDTAIAAILTETDASLVRNWLTPEAAQALALYQYTWEEEPVPPQGPLWVARRAARPTTDAAWVRWRESLAAHLVRPVPEVWVTAVSHGTLTLTYQTPQVPLDEAWGLATLRSVADLWGGPVRLVAGDYTWVVDAKGD</sequence>
<name>A0A7Y0Q4B2_9FIRM</name>